<gene>
    <name evidence="1" type="ORF">GCM10007977_005520</name>
</gene>
<dbReference type="SUPFAM" id="SSF46955">
    <property type="entry name" value="Putative DNA-binding domain"/>
    <property type="match status" value="1"/>
</dbReference>
<sequence>MTTYALVRPTYLTLDSFATAAGLHPELVDRLVTLGLIEPVVDVRGRRWFPARELATVARIRRLHDELPLNYAAVGVVLDLLDRIDELEDRLRRA</sequence>
<comment type="caution">
    <text evidence="1">The sequence shown here is derived from an EMBL/GenBank/DDBJ whole genome shotgun (WGS) entry which is preliminary data.</text>
</comment>
<protein>
    <recommendedName>
        <fullName evidence="3">MerR family transcriptional regulator</fullName>
    </recommendedName>
</protein>
<dbReference type="AlphaFoldDB" id="A0A917WIG7"/>
<proteinExistence type="predicted"/>
<dbReference type="RefSeq" id="WP_190248080.1">
    <property type="nucleotide sequence ID" value="NZ_BMPI01000003.1"/>
</dbReference>
<dbReference type="InterPro" id="IPR009061">
    <property type="entry name" value="DNA-bd_dom_put_sf"/>
</dbReference>
<keyword evidence="2" id="KW-1185">Reference proteome</keyword>
<evidence type="ECO:0000313" key="2">
    <source>
        <dbReference type="Proteomes" id="UP000642070"/>
    </source>
</evidence>
<dbReference type="EMBL" id="BMPI01000003">
    <property type="protein sequence ID" value="GGM07385.1"/>
    <property type="molecule type" value="Genomic_DNA"/>
</dbReference>
<dbReference type="Gene3D" id="1.10.1660.10">
    <property type="match status" value="1"/>
</dbReference>
<organism evidence="1 2">
    <name type="scientific">Dactylosporangium sucinum</name>
    <dbReference type="NCBI Taxonomy" id="1424081"/>
    <lineage>
        <taxon>Bacteria</taxon>
        <taxon>Bacillati</taxon>
        <taxon>Actinomycetota</taxon>
        <taxon>Actinomycetes</taxon>
        <taxon>Micromonosporales</taxon>
        <taxon>Micromonosporaceae</taxon>
        <taxon>Dactylosporangium</taxon>
    </lineage>
</organism>
<name>A0A917WIG7_9ACTN</name>
<dbReference type="Pfam" id="PF13591">
    <property type="entry name" value="MerR_2"/>
    <property type="match status" value="1"/>
</dbReference>
<dbReference type="Proteomes" id="UP000642070">
    <property type="component" value="Unassembled WGS sequence"/>
</dbReference>
<evidence type="ECO:0000313" key="1">
    <source>
        <dbReference type="EMBL" id="GGM07385.1"/>
    </source>
</evidence>
<evidence type="ECO:0008006" key="3">
    <source>
        <dbReference type="Google" id="ProtNLM"/>
    </source>
</evidence>
<reference evidence="1" key="1">
    <citation type="journal article" date="2014" name="Int. J. Syst. Evol. Microbiol.">
        <title>Complete genome sequence of Corynebacterium casei LMG S-19264T (=DSM 44701T), isolated from a smear-ripened cheese.</title>
        <authorList>
            <consortium name="US DOE Joint Genome Institute (JGI-PGF)"/>
            <person name="Walter F."/>
            <person name="Albersmeier A."/>
            <person name="Kalinowski J."/>
            <person name="Ruckert C."/>
        </authorList>
    </citation>
    <scope>NUCLEOTIDE SEQUENCE</scope>
    <source>
        <strain evidence="1">JCM 19831</strain>
    </source>
</reference>
<accession>A0A917WIG7</accession>
<reference evidence="1" key="2">
    <citation type="submission" date="2020-09" db="EMBL/GenBank/DDBJ databases">
        <authorList>
            <person name="Sun Q."/>
            <person name="Ohkuma M."/>
        </authorList>
    </citation>
    <scope>NUCLEOTIDE SEQUENCE</scope>
    <source>
        <strain evidence="1">JCM 19831</strain>
    </source>
</reference>